<evidence type="ECO:0000313" key="3">
    <source>
        <dbReference type="Proteomes" id="UP001596523"/>
    </source>
</evidence>
<dbReference type="EMBL" id="JBHTCF010000002">
    <property type="protein sequence ID" value="MFC7303742.1"/>
    <property type="molecule type" value="Genomic_DNA"/>
</dbReference>
<dbReference type="RefSeq" id="WP_381828248.1">
    <property type="nucleotide sequence ID" value="NZ_JBHTCF010000002.1"/>
</dbReference>
<accession>A0ABW2JER9</accession>
<sequence>MARRTFGERFGVFAECLLTGVWIALAALPLVTLPAALAAGAGHLRRDLAHERGGWRQFTSDLRAAARRGWLVGLGSLGALAVLWVDLTVIRAGVLPGGPFVGAVGVLATLGALVAVVRAAVCWRPGGSWRALLASAGRRTVRDPAGSLVVICGFAVVAASAWFSVPLAAPALGMVTAAALAVERRQPQHR</sequence>
<protein>
    <recommendedName>
        <fullName evidence="4">DUF624 domain-containing protein</fullName>
    </recommendedName>
</protein>
<feature type="transmembrane region" description="Helical" evidence="1">
    <location>
        <begin position="20"/>
        <end position="44"/>
    </location>
</feature>
<feature type="transmembrane region" description="Helical" evidence="1">
    <location>
        <begin position="65"/>
        <end position="85"/>
    </location>
</feature>
<keyword evidence="1" id="KW-1133">Transmembrane helix</keyword>
<organism evidence="2 3">
    <name type="scientific">Streptomyces monticola</name>
    <dbReference type="NCBI Taxonomy" id="2666263"/>
    <lineage>
        <taxon>Bacteria</taxon>
        <taxon>Bacillati</taxon>
        <taxon>Actinomycetota</taxon>
        <taxon>Actinomycetes</taxon>
        <taxon>Kitasatosporales</taxon>
        <taxon>Streptomycetaceae</taxon>
        <taxon>Streptomyces</taxon>
    </lineage>
</organism>
<keyword evidence="1" id="KW-0472">Membrane</keyword>
<evidence type="ECO:0008006" key="4">
    <source>
        <dbReference type="Google" id="ProtNLM"/>
    </source>
</evidence>
<feature type="transmembrane region" description="Helical" evidence="1">
    <location>
        <begin position="144"/>
        <end position="165"/>
    </location>
</feature>
<comment type="caution">
    <text evidence="2">The sequence shown here is derived from an EMBL/GenBank/DDBJ whole genome shotgun (WGS) entry which is preliminary data.</text>
</comment>
<proteinExistence type="predicted"/>
<keyword evidence="1" id="KW-0812">Transmembrane</keyword>
<feature type="transmembrane region" description="Helical" evidence="1">
    <location>
        <begin position="100"/>
        <end position="123"/>
    </location>
</feature>
<keyword evidence="3" id="KW-1185">Reference proteome</keyword>
<reference evidence="3" key="1">
    <citation type="journal article" date="2019" name="Int. J. Syst. Evol. Microbiol.">
        <title>The Global Catalogue of Microorganisms (GCM) 10K type strain sequencing project: providing services to taxonomists for standard genome sequencing and annotation.</title>
        <authorList>
            <consortium name="The Broad Institute Genomics Platform"/>
            <consortium name="The Broad Institute Genome Sequencing Center for Infectious Disease"/>
            <person name="Wu L."/>
            <person name="Ma J."/>
        </authorList>
    </citation>
    <scope>NUCLEOTIDE SEQUENCE [LARGE SCALE GENOMIC DNA]</scope>
    <source>
        <strain evidence="3">SYNS20</strain>
    </source>
</reference>
<name>A0ABW2JER9_9ACTN</name>
<gene>
    <name evidence="2" type="ORF">ACFQVC_05880</name>
</gene>
<dbReference type="Proteomes" id="UP001596523">
    <property type="component" value="Unassembled WGS sequence"/>
</dbReference>
<evidence type="ECO:0000256" key="1">
    <source>
        <dbReference type="SAM" id="Phobius"/>
    </source>
</evidence>
<evidence type="ECO:0000313" key="2">
    <source>
        <dbReference type="EMBL" id="MFC7303742.1"/>
    </source>
</evidence>